<dbReference type="InterPro" id="IPR004399">
    <property type="entry name" value="HMP/HMP-P_kinase_dom"/>
</dbReference>
<dbReference type="Gene3D" id="3.40.1190.20">
    <property type="match status" value="1"/>
</dbReference>
<dbReference type="InterPro" id="IPR029056">
    <property type="entry name" value="Ribokinase-like"/>
</dbReference>
<dbReference type="NCBIfam" id="TIGR00097">
    <property type="entry name" value="HMP-P_kinase"/>
    <property type="match status" value="1"/>
</dbReference>
<dbReference type="UniPathway" id="UPA00060">
    <property type="reaction ID" value="UER00138"/>
</dbReference>
<evidence type="ECO:0000313" key="11">
    <source>
        <dbReference type="EMBL" id="TFB56300.1"/>
    </source>
</evidence>
<evidence type="ECO:0000256" key="1">
    <source>
        <dbReference type="ARBA" id="ARBA00000151"/>
    </source>
</evidence>
<dbReference type="RefSeq" id="WP_134486855.1">
    <property type="nucleotide sequence ID" value="NZ_SOEZ01000007.1"/>
</dbReference>
<dbReference type="GO" id="GO:0005829">
    <property type="term" value="C:cytosol"/>
    <property type="evidence" value="ECO:0007669"/>
    <property type="project" value="TreeGrafter"/>
</dbReference>
<comment type="catalytic activity">
    <reaction evidence="2">
        <text>4-amino-2-methyl-5-(phosphooxymethyl)pyrimidine + ATP = 4-amino-2-methyl-5-(diphosphooxymethyl)pyrimidine + ADP</text>
        <dbReference type="Rhea" id="RHEA:19893"/>
        <dbReference type="ChEBI" id="CHEBI:30616"/>
        <dbReference type="ChEBI" id="CHEBI:57841"/>
        <dbReference type="ChEBI" id="CHEBI:58354"/>
        <dbReference type="ChEBI" id="CHEBI:456216"/>
        <dbReference type="EC" id="2.7.4.7"/>
    </reaction>
</comment>
<organism evidence="11 12">
    <name type="scientific">Cryobacterium tagatosivorans</name>
    <dbReference type="NCBI Taxonomy" id="1259199"/>
    <lineage>
        <taxon>Bacteria</taxon>
        <taxon>Bacillati</taxon>
        <taxon>Actinomycetota</taxon>
        <taxon>Actinomycetes</taxon>
        <taxon>Micrococcales</taxon>
        <taxon>Microbacteriaceae</taxon>
        <taxon>Cryobacterium</taxon>
    </lineage>
</organism>
<comment type="function">
    <text evidence="3">Catalyzes the phosphorylation of hydroxymethylpyrimidine phosphate (HMP-P) to HMP-PP, and of HMP to HMP-P.</text>
</comment>
<protein>
    <submittedName>
        <fullName evidence="11">Bifunctional hydroxymethylpyrimidine kinase/phosphomethylpyrimidine kinase</fullName>
        <ecNumber evidence="11">2.7.1.49</ecNumber>
        <ecNumber evidence="11">2.7.4.7</ecNumber>
    </submittedName>
</protein>
<evidence type="ECO:0000313" key="12">
    <source>
        <dbReference type="Proteomes" id="UP000297866"/>
    </source>
</evidence>
<evidence type="ECO:0000256" key="5">
    <source>
        <dbReference type="ARBA" id="ARBA00022679"/>
    </source>
</evidence>
<dbReference type="AlphaFoldDB" id="A0A4R8UIZ7"/>
<comment type="catalytic activity">
    <reaction evidence="1">
        <text>4-amino-5-hydroxymethyl-2-methylpyrimidine + ATP = 4-amino-2-methyl-5-(phosphooxymethyl)pyrimidine + ADP + H(+)</text>
        <dbReference type="Rhea" id="RHEA:23096"/>
        <dbReference type="ChEBI" id="CHEBI:15378"/>
        <dbReference type="ChEBI" id="CHEBI:16892"/>
        <dbReference type="ChEBI" id="CHEBI:30616"/>
        <dbReference type="ChEBI" id="CHEBI:58354"/>
        <dbReference type="ChEBI" id="CHEBI:456216"/>
        <dbReference type="EC" id="2.7.1.49"/>
    </reaction>
</comment>
<dbReference type="PANTHER" id="PTHR20858:SF17">
    <property type="entry name" value="HYDROXYMETHYLPYRIMIDINE_PHOSPHOMETHYLPYRIMIDINE KINASE THI20-RELATED"/>
    <property type="match status" value="1"/>
</dbReference>
<feature type="domain" description="Pyridoxamine kinase/Phosphomethylpyrimidine kinase" evidence="10">
    <location>
        <begin position="12"/>
        <end position="214"/>
    </location>
</feature>
<dbReference type="InterPro" id="IPR013749">
    <property type="entry name" value="PM/HMP-P_kinase-1"/>
</dbReference>
<keyword evidence="7 11" id="KW-0418">Kinase</keyword>
<evidence type="ECO:0000256" key="9">
    <source>
        <dbReference type="ARBA" id="ARBA00022977"/>
    </source>
</evidence>
<keyword evidence="6" id="KW-0547">Nucleotide-binding</keyword>
<dbReference type="GO" id="GO:0009229">
    <property type="term" value="P:thiamine diphosphate biosynthetic process"/>
    <property type="evidence" value="ECO:0007669"/>
    <property type="project" value="UniProtKB-UniPathway"/>
</dbReference>
<dbReference type="GO" id="GO:0008902">
    <property type="term" value="F:hydroxymethylpyrimidine kinase activity"/>
    <property type="evidence" value="ECO:0007669"/>
    <property type="project" value="UniProtKB-EC"/>
</dbReference>
<evidence type="ECO:0000256" key="7">
    <source>
        <dbReference type="ARBA" id="ARBA00022777"/>
    </source>
</evidence>
<dbReference type="CDD" id="cd01169">
    <property type="entry name" value="HMPP_kinase"/>
    <property type="match status" value="1"/>
</dbReference>
<reference evidence="11 12" key="1">
    <citation type="submission" date="2019-03" db="EMBL/GenBank/DDBJ databases">
        <title>Genomics of glacier-inhabiting Cryobacterium strains.</title>
        <authorList>
            <person name="Liu Q."/>
            <person name="Xin Y.-H."/>
        </authorList>
    </citation>
    <scope>NUCLEOTIDE SEQUENCE [LARGE SCALE GENOMIC DNA]</scope>
    <source>
        <strain evidence="11 12">Sr47</strain>
    </source>
</reference>
<dbReference type="OrthoDB" id="34166at2"/>
<keyword evidence="9" id="KW-0784">Thiamine biosynthesis</keyword>
<keyword evidence="8" id="KW-0067">ATP-binding</keyword>
<dbReference type="FunFam" id="3.40.1190.20:FF:000003">
    <property type="entry name" value="Phosphomethylpyrimidine kinase ThiD"/>
    <property type="match status" value="1"/>
</dbReference>
<evidence type="ECO:0000256" key="6">
    <source>
        <dbReference type="ARBA" id="ARBA00022741"/>
    </source>
</evidence>
<keyword evidence="5 11" id="KW-0808">Transferase</keyword>
<dbReference type="EC" id="2.7.1.49" evidence="11"/>
<accession>A0A4R8UIZ7</accession>
<dbReference type="GO" id="GO:0005524">
    <property type="term" value="F:ATP binding"/>
    <property type="evidence" value="ECO:0007669"/>
    <property type="project" value="UniProtKB-KW"/>
</dbReference>
<dbReference type="EMBL" id="SOEZ01000007">
    <property type="protein sequence ID" value="TFB56300.1"/>
    <property type="molecule type" value="Genomic_DNA"/>
</dbReference>
<evidence type="ECO:0000256" key="2">
    <source>
        <dbReference type="ARBA" id="ARBA00000565"/>
    </source>
</evidence>
<evidence type="ECO:0000256" key="4">
    <source>
        <dbReference type="ARBA" id="ARBA00004769"/>
    </source>
</evidence>
<sequence>MIFNVLSIAGTDPNGGAGSQADLKTFSALGVYGTSVISALVAQNTRGVAAIRHVPPPFVIAQLDTLFDDVRIDAVKIGMLGTAGVVEAVAAAMRRHRPAFIVLDPVMVATSGDQLLAGDALAALREELLPVVDLVTPNLAEAAALLGEHEAANEEEALGQLERLRRLCPGVLITGGHLGGAESVDLLLVDGTITRLRAPRVPTRNTHGTGCTLSPLMIPNS</sequence>
<evidence type="ECO:0000256" key="3">
    <source>
        <dbReference type="ARBA" id="ARBA00003848"/>
    </source>
</evidence>
<dbReference type="GO" id="GO:0009228">
    <property type="term" value="P:thiamine biosynthetic process"/>
    <property type="evidence" value="ECO:0007669"/>
    <property type="project" value="UniProtKB-KW"/>
</dbReference>
<evidence type="ECO:0000259" key="10">
    <source>
        <dbReference type="Pfam" id="PF08543"/>
    </source>
</evidence>
<comment type="caution">
    <text evidence="11">The sequence shown here is derived from an EMBL/GenBank/DDBJ whole genome shotgun (WGS) entry which is preliminary data.</text>
</comment>
<gene>
    <name evidence="11" type="primary">thiD</name>
    <name evidence="11" type="ORF">E3O23_00750</name>
</gene>
<dbReference type="GO" id="GO:0008972">
    <property type="term" value="F:phosphomethylpyrimidine kinase activity"/>
    <property type="evidence" value="ECO:0007669"/>
    <property type="project" value="UniProtKB-EC"/>
</dbReference>
<dbReference type="PANTHER" id="PTHR20858">
    <property type="entry name" value="PHOSPHOMETHYLPYRIMIDINE KINASE"/>
    <property type="match status" value="1"/>
</dbReference>
<dbReference type="SUPFAM" id="SSF53613">
    <property type="entry name" value="Ribokinase-like"/>
    <property type="match status" value="1"/>
</dbReference>
<comment type="pathway">
    <text evidence="4">Cofactor biosynthesis; thiamine diphosphate biosynthesis; 4-amino-2-methyl-5-diphosphomethylpyrimidine from 5-amino-1-(5-phospho-D-ribosyl)imidazole: step 3/3.</text>
</comment>
<name>A0A4R8UIZ7_9MICO</name>
<keyword evidence="12" id="KW-1185">Reference proteome</keyword>
<proteinExistence type="predicted"/>
<dbReference type="Pfam" id="PF08543">
    <property type="entry name" value="Phos_pyr_kin"/>
    <property type="match status" value="1"/>
</dbReference>
<evidence type="ECO:0000256" key="8">
    <source>
        <dbReference type="ARBA" id="ARBA00022840"/>
    </source>
</evidence>
<dbReference type="EC" id="2.7.4.7" evidence="11"/>
<dbReference type="Proteomes" id="UP000297866">
    <property type="component" value="Unassembled WGS sequence"/>
</dbReference>